<evidence type="ECO:0000313" key="5">
    <source>
        <dbReference type="Proteomes" id="UP001208540"/>
    </source>
</evidence>
<dbReference type="PANTHER" id="PTHR37023">
    <property type="entry name" value="TRANSPOSASE"/>
    <property type="match status" value="1"/>
</dbReference>
<evidence type="ECO:0000259" key="2">
    <source>
        <dbReference type="Pfam" id="PF14319"/>
    </source>
</evidence>
<protein>
    <submittedName>
        <fullName evidence="4">Transposase zinc-binding domain-containing protein</fullName>
    </submittedName>
</protein>
<gene>
    <name evidence="3" type="ORF">ND861_19345</name>
    <name evidence="4" type="ORF">ND862_19380</name>
</gene>
<dbReference type="GO" id="GO:0004803">
    <property type="term" value="F:transposase activity"/>
    <property type="evidence" value="ECO:0007669"/>
    <property type="project" value="InterPro"/>
</dbReference>
<evidence type="ECO:0000313" key="4">
    <source>
        <dbReference type="EMBL" id="MCW7532387.1"/>
    </source>
</evidence>
<proteinExistence type="predicted"/>
<dbReference type="RefSeq" id="WP_265353599.1">
    <property type="nucleotide sequence ID" value="NZ_JAMQPL010000061.1"/>
</dbReference>
<dbReference type="PANTHER" id="PTHR37023:SF1">
    <property type="entry name" value="ISSOD25 TRANSPOSASE TNPA_ISSOD25"/>
    <property type="match status" value="1"/>
</dbReference>
<feature type="domain" description="Transposase zinc-binding" evidence="2">
    <location>
        <begin position="26"/>
        <end position="105"/>
    </location>
</feature>
<accession>A0AAW5VQT0</accession>
<dbReference type="Pfam" id="PF14319">
    <property type="entry name" value="Zn_Tnp_IS91"/>
    <property type="match status" value="1"/>
</dbReference>
<evidence type="ECO:0000313" key="3">
    <source>
        <dbReference type="EMBL" id="MCW7528520.1"/>
    </source>
</evidence>
<dbReference type="EMBL" id="JAMQPL010000061">
    <property type="protein sequence ID" value="MCW7532387.1"/>
    <property type="molecule type" value="Genomic_DNA"/>
</dbReference>
<dbReference type="Proteomes" id="UP001208912">
    <property type="component" value="Unassembled WGS sequence"/>
</dbReference>
<dbReference type="AlphaFoldDB" id="A0AAW5VQT0"/>
<evidence type="ECO:0000313" key="6">
    <source>
        <dbReference type="Proteomes" id="UP001208912"/>
    </source>
</evidence>
<dbReference type="EMBL" id="JAMQPM010000057">
    <property type="protein sequence ID" value="MCW7528520.1"/>
    <property type="molecule type" value="Genomic_DNA"/>
</dbReference>
<dbReference type="InterPro" id="IPR007069">
    <property type="entry name" value="Transposase_32"/>
</dbReference>
<organism evidence="4 5">
    <name type="scientific">Leptospira soteropolitanensis</name>
    <dbReference type="NCBI Taxonomy" id="2950025"/>
    <lineage>
        <taxon>Bacteria</taxon>
        <taxon>Pseudomonadati</taxon>
        <taxon>Spirochaetota</taxon>
        <taxon>Spirochaetia</taxon>
        <taxon>Leptospirales</taxon>
        <taxon>Leptospiraceae</taxon>
        <taxon>Leptospira</taxon>
    </lineage>
</organism>
<sequence length="394" mass="46037">LVRYLQCPKNNSMNEFQQVLYKQIDKIQASNLPTHVKKVVSAVTLCRTNAMKGRVYSCPNGHFSIFMRESCNNRSCPTCQSENKREWNSNTKDKVTNSPHYHLVFKLPAFLYPYILSYYKEFIEILFDASSKSILKLIKYSFDIAPTTAFISVLHTHGDAYQLHPHIHIILNSIALSKKQDKILLLDETLFKLDNFNSIYNQILKKELILLYKKHPELGIDFRQNIDNIHKENIFISKKYESPYPIIDYLSKTIKGNALDLNQVDFLDNGSINLHNKDKSFSFSNNEFVIRYIKHIIPQNIKSIRYSGFYSSASRSKYEIVNQLFEVLSKEETESKFNDDSILDENLKFHKSCPFCYQKMILLEEVDEFKVPDIVYIKFGKDPPTEELFTRLVA</sequence>
<name>A0AAW5VQT0_9LEPT</name>
<dbReference type="GO" id="GO:0006313">
    <property type="term" value="P:DNA transposition"/>
    <property type="evidence" value="ECO:0007669"/>
    <property type="project" value="InterPro"/>
</dbReference>
<comment type="caution">
    <text evidence="4">The sequence shown here is derived from an EMBL/GenBank/DDBJ whole genome shotgun (WGS) entry which is preliminary data.</text>
</comment>
<feature type="domain" description="Transposase IS801/IS1294" evidence="1">
    <location>
        <begin position="150"/>
        <end position="316"/>
    </location>
</feature>
<dbReference type="Pfam" id="PF04986">
    <property type="entry name" value="Y2_Tnp"/>
    <property type="match status" value="1"/>
</dbReference>
<keyword evidence="6" id="KW-1185">Reference proteome</keyword>
<dbReference type="InterPro" id="IPR026889">
    <property type="entry name" value="Zn_Tnp"/>
</dbReference>
<feature type="non-terminal residue" evidence="4">
    <location>
        <position position="1"/>
    </location>
</feature>
<evidence type="ECO:0000259" key="1">
    <source>
        <dbReference type="Pfam" id="PF04986"/>
    </source>
</evidence>
<dbReference type="Proteomes" id="UP001208540">
    <property type="component" value="Unassembled WGS sequence"/>
</dbReference>
<reference evidence="4 6" key="1">
    <citation type="submission" date="2022-06" db="EMBL/GenBank/DDBJ databases">
        <title>Leptospira isolates from biofilms formed at urban environments.</title>
        <authorList>
            <person name="Ribeiro P.S."/>
            <person name="Sousa T."/>
            <person name="Carvalho N."/>
            <person name="Aburjaile F."/>
            <person name="Neves F."/>
            <person name="Oliveira D."/>
            <person name="Blanco L."/>
            <person name="Lima J."/>
            <person name="Costa F."/>
            <person name="Brenig B."/>
            <person name="Soares S."/>
            <person name="Ramos R."/>
            <person name="Goes-Neto A."/>
            <person name="Matiuzzi M."/>
            <person name="Azevedo V."/>
            <person name="Ristow P."/>
        </authorList>
    </citation>
    <scope>NUCLEOTIDE SEQUENCE</scope>
    <source>
        <strain evidence="3 6">VSF19</strain>
        <strain evidence="4">VSF20</strain>
    </source>
</reference>
<dbReference type="GO" id="GO:0003677">
    <property type="term" value="F:DNA binding"/>
    <property type="evidence" value="ECO:0007669"/>
    <property type="project" value="InterPro"/>
</dbReference>